<dbReference type="AlphaFoldDB" id="A0A935PVD5"/>
<reference evidence="3 4" key="1">
    <citation type="submission" date="2020-10" db="EMBL/GenBank/DDBJ databases">
        <title>Connecting structure to function with the recovery of over 1000 high-quality activated sludge metagenome-assembled genomes encoding full-length rRNA genes using long-read sequencing.</title>
        <authorList>
            <person name="Singleton C.M."/>
            <person name="Petriglieri F."/>
            <person name="Kristensen J.M."/>
            <person name="Kirkegaard R.H."/>
            <person name="Michaelsen T.Y."/>
            <person name="Andersen M.H."/>
            <person name="Karst S.M."/>
            <person name="Dueholm M.S."/>
            <person name="Nielsen P.H."/>
            <person name="Albertsen M."/>
        </authorList>
    </citation>
    <scope>NUCLEOTIDE SEQUENCE [LARGE SCALE GENOMIC DNA]</scope>
    <source>
        <strain evidence="3">EsbW_18-Q3-R4-48_BATAC.285</strain>
    </source>
</reference>
<dbReference type="NCBIfam" id="NF033554">
    <property type="entry name" value="floc_PepA"/>
    <property type="match status" value="1"/>
</dbReference>
<dbReference type="EMBL" id="JADJMH010000002">
    <property type="protein sequence ID" value="MBK7674020.1"/>
    <property type="molecule type" value="Genomic_DNA"/>
</dbReference>
<evidence type="ECO:0000256" key="1">
    <source>
        <dbReference type="SAM" id="SignalP"/>
    </source>
</evidence>
<gene>
    <name evidence="3" type="primary">pepA</name>
    <name evidence="3" type="ORF">IPJ27_04210</name>
</gene>
<feature type="signal peptide" evidence="1">
    <location>
        <begin position="1"/>
        <end position="25"/>
    </location>
</feature>
<dbReference type="NCBIfam" id="TIGR02595">
    <property type="entry name" value="PEP_CTERM"/>
    <property type="match status" value="1"/>
</dbReference>
<keyword evidence="1" id="KW-0732">Signal</keyword>
<evidence type="ECO:0000313" key="3">
    <source>
        <dbReference type="EMBL" id="MBK7674020.1"/>
    </source>
</evidence>
<dbReference type="InterPro" id="IPR013424">
    <property type="entry name" value="Ice-binding_C"/>
</dbReference>
<sequence>MKSIKKSLVAVAAASAVAMSGAASAVTLTNWYLDTDGVGGNAAFLVKDYLDLVGTAYAKNTFTGPSTFSFNESGLFQANSADGGSISGGVDLVPGLNATFTGTGTGTTGGTLDFNTGTLTIKNSASTTIATFNLLDGDATLGASSVLPNGVVSLVFQATSMTSGYFFDSAMNDLAPISPGELVFGFATTNAIPLSGNVPNSLITLYNSAFDPDVTGPIIPNQQTDVFISNNGQYRLAVPEPASLALLGLGLLGLVGSRRRQSL</sequence>
<evidence type="ECO:0000313" key="4">
    <source>
        <dbReference type="Proteomes" id="UP000697998"/>
    </source>
</evidence>
<feature type="chain" id="PRO_5037049105" evidence="1">
    <location>
        <begin position="26"/>
        <end position="263"/>
    </location>
</feature>
<protein>
    <submittedName>
        <fullName evidence="3">Flocculation-associated PEP-CTERM protein PepA</fullName>
    </submittedName>
</protein>
<organism evidence="3 4">
    <name type="scientific">Candidatus Accumulibacter proximus</name>
    <dbReference type="NCBI Taxonomy" id="2954385"/>
    <lineage>
        <taxon>Bacteria</taxon>
        <taxon>Pseudomonadati</taxon>
        <taxon>Pseudomonadota</taxon>
        <taxon>Betaproteobacteria</taxon>
        <taxon>Candidatus Accumulibacter</taxon>
    </lineage>
</organism>
<comment type="caution">
    <text evidence="3">The sequence shown here is derived from an EMBL/GenBank/DDBJ whole genome shotgun (WGS) entry which is preliminary data.</text>
</comment>
<feature type="domain" description="Ice-binding protein C-terminal" evidence="2">
    <location>
        <begin position="237"/>
        <end position="260"/>
    </location>
</feature>
<name>A0A935PVD5_9PROT</name>
<dbReference type="Pfam" id="PF07589">
    <property type="entry name" value="PEP-CTERM"/>
    <property type="match status" value="1"/>
</dbReference>
<evidence type="ECO:0000259" key="2">
    <source>
        <dbReference type="Pfam" id="PF07589"/>
    </source>
</evidence>
<dbReference type="Proteomes" id="UP000697998">
    <property type="component" value="Unassembled WGS sequence"/>
</dbReference>
<accession>A0A935PVD5</accession>
<proteinExistence type="predicted"/>